<dbReference type="Proteomes" id="UP000600449">
    <property type="component" value="Unassembled WGS sequence"/>
</dbReference>
<sequence length="86" mass="9426">MAEIVAVLAFPAIVLSLMIVAAQALRRHERPGTADTARRRLVLDLDETRVTVDLDAVGADDPREVERAIRAARRNASARRPTLAAR</sequence>
<evidence type="ECO:0000313" key="1">
    <source>
        <dbReference type="EMBL" id="GGK32334.1"/>
    </source>
</evidence>
<dbReference type="AlphaFoldDB" id="A0A917V3N5"/>
<protein>
    <submittedName>
        <fullName evidence="1">Uncharacterized protein</fullName>
    </submittedName>
</protein>
<gene>
    <name evidence="1" type="ORF">GCM10011322_18800</name>
</gene>
<dbReference type="EMBL" id="BMMF01000005">
    <property type="protein sequence ID" value="GGK32334.1"/>
    <property type="molecule type" value="Genomic_DNA"/>
</dbReference>
<name>A0A917V3N5_9HYPH</name>
<organism evidence="1 2">
    <name type="scientific">Salinarimonas ramus</name>
    <dbReference type="NCBI Taxonomy" id="690164"/>
    <lineage>
        <taxon>Bacteria</taxon>
        <taxon>Pseudomonadati</taxon>
        <taxon>Pseudomonadota</taxon>
        <taxon>Alphaproteobacteria</taxon>
        <taxon>Hyphomicrobiales</taxon>
        <taxon>Salinarimonadaceae</taxon>
        <taxon>Salinarimonas</taxon>
    </lineage>
</organism>
<accession>A0A917V3N5</accession>
<keyword evidence="2" id="KW-1185">Reference proteome</keyword>
<reference evidence="1 2" key="1">
    <citation type="journal article" date="2014" name="Int. J. Syst. Evol. Microbiol.">
        <title>Complete genome sequence of Corynebacterium casei LMG S-19264T (=DSM 44701T), isolated from a smear-ripened cheese.</title>
        <authorList>
            <consortium name="US DOE Joint Genome Institute (JGI-PGF)"/>
            <person name="Walter F."/>
            <person name="Albersmeier A."/>
            <person name="Kalinowski J."/>
            <person name="Ruckert C."/>
        </authorList>
    </citation>
    <scope>NUCLEOTIDE SEQUENCE [LARGE SCALE GENOMIC DNA]</scope>
    <source>
        <strain evidence="1 2">CGMCC 1.9161</strain>
    </source>
</reference>
<evidence type="ECO:0000313" key="2">
    <source>
        <dbReference type="Proteomes" id="UP000600449"/>
    </source>
</evidence>
<comment type="caution">
    <text evidence="1">The sequence shown here is derived from an EMBL/GenBank/DDBJ whole genome shotgun (WGS) entry which is preliminary data.</text>
</comment>
<proteinExistence type="predicted"/>
<dbReference type="RefSeq" id="WP_188912073.1">
    <property type="nucleotide sequence ID" value="NZ_BMMF01000005.1"/>
</dbReference>